<organism evidence="3 4">
    <name type="scientific">Aliiroseovarius sediminilitoris</name>
    <dbReference type="NCBI Taxonomy" id="1173584"/>
    <lineage>
        <taxon>Bacteria</taxon>
        <taxon>Pseudomonadati</taxon>
        <taxon>Pseudomonadota</taxon>
        <taxon>Alphaproteobacteria</taxon>
        <taxon>Rhodobacterales</taxon>
        <taxon>Paracoccaceae</taxon>
        <taxon>Aliiroseovarius</taxon>
    </lineage>
</organism>
<dbReference type="EMBL" id="FOJB01000001">
    <property type="protein sequence ID" value="SEW03198.1"/>
    <property type="molecule type" value="Genomic_DNA"/>
</dbReference>
<sequence>MTSNPTLRSRAEALAERLPPLLAHARHLAASVELGEHGRRKPGQGDAFWQFRPAQPGDPAHRIDWRRSARSDHHYVQEKEWQAAQSVLFWVNPSRSMDFASTSDLAKKGEVARLIAMALAVLLVRGGERVGLATSAAPTGRGELALSRMATALLTPQEAEFTDLPARSRAVFLSDFLGDTASVTRAVTRAADRGVTGVLFQILDPVEEGFPFHGRMIFEDMSGRLEHDTTEAHDLRDRYLHRLAARKSELADLARRTGWQFHTHHSGEADSAALLWLFHAIEGHR</sequence>
<reference evidence="3 4" key="1">
    <citation type="submission" date="2016-10" db="EMBL/GenBank/DDBJ databases">
        <authorList>
            <person name="de Groot N.N."/>
        </authorList>
    </citation>
    <scope>NUCLEOTIDE SEQUENCE [LARGE SCALE GENOMIC DNA]</scope>
    <source>
        <strain evidence="3 4">DSM 29439</strain>
    </source>
</reference>
<dbReference type="PANTHER" id="PTHR33608:SF6">
    <property type="entry name" value="BLL2464 PROTEIN"/>
    <property type="match status" value="1"/>
</dbReference>
<gene>
    <name evidence="3" type="ORF">SAMN05444851_0987</name>
</gene>
<dbReference type="AlphaFoldDB" id="A0A1I0NP65"/>
<evidence type="ECO:0000256" key="1">
    <source>
        <dbReference type="SAM" id="MobiDB-lite"/>
    </source>
</evidence>
<dbReference type="Pfam" id="PF01882">
    <property type="entry name" value="DUF58"/>
    <property type="match status" value="1"/>
</dbReference>
<name>A0A1I0NP65_9RHOB</name>
<dbReference type="STRING" id="1173584.SAMN05444851_0987"/>
<feature type="domain" description="DUF58" evidence="2">
    <location>
        <begin position="51"/>
        <end position="246"/>
    </location>
</feature>
<evidence type="ECO:0000313" key="4">
    <source>
        <dbReference type="Proteomes" id="UP000199650"/>
    </source>
</evidence>
<dbReference type="RefSeq" id="WP_091428803.1">
    <property type="nucleotide sequence ID" value="NZ_FOJB01000001.1"/>
</dbReference>
<evidence type="ECO:0000313" key="3">
    <source>
        <dbReference type="EMBL" id="SEW03198.1"/>
    </source>
</evidence>
<feature type="region of interest" description="Disordered" evidence="1">
    <location>
        <begin position="34"/>
        <end position="60"/>
    </location>
</feature>
<proteinExistence type="predicted"/>
<accession>A0A1I0NP65</accession>
<dbReference type="Proteomes" id="UP000199650">
    <property type="component" value="Unassembled WGS sequence"/>
</dbReference>
<evidence type="ECO:0000259" key="2">
    <source>
        <dbReference type="Pfam" id="PF01882"/>
    </source>
</evidence>
<dbReference type="PANTHER" id="PTHR33608">
    <property type="entry name" value="BLL2464 PROTEIN"/>
    <property type="match status" value="1"/>
</dbReference>
<keyword evidence="4" id="KW-1185">Reference proteome</keyword>
<protein>
    <recommendedName>
        <fullName evidence="2">DUF58 domain-containing protein</fullName>
    </recommendedName>
</protein>
<dbReference type="InterPro" id="IPR002881">
    <property type="entry name" value="DUF58"/>
</dbReference>
<dbReference type="OrthoDB" id="9794556at2"/>